<feature type="domain" description="Methyltransferase" evidence="2">
    <location>
        <begin position="231"/>
        <end position="321"/>
    </location>
</feature>
<dbReference type="GO" id="GO:0009231">
    <property type="term" value="P:riboflavin biosynthetic process"/>
    <property type="evidence" value="ECO:0007669"/>
    <property type="project" value="InterPro"/>
</dbReference>
<dbReference type="PANTHER" id="PTHR38011">
    <property type="entry name" value="DIHYDROFOLATE REDUCTASE FAMILY PROTEIN (AFU_ORTHOLOGUE AFUA_8G06820)"/>
    <property type="match status" value="1"/>
</dbReference>
<dbReference type="GO" id="GO:0008168">
    <property type="term" value="F:methyltransferase activity"/>
    <property type="evidence" value="ECO:0007669"/>
    <property type="project" value="UniProtKB-KW"/>
</dbReference>
<dbReference type="GO" id="GO:0008703">
    <property type="term" value="F:5-amino-6-(5-phosphoribosylamino)uracil reductase activity"/>
    <property type="evidence" value="ECO:0007669"/>
    <property type="project" value="InterPro"/>
</dbReference>
<comment type="caution">
    <text evidence="3">The sequence shown here is derived from an EMBL/GenBank/DDBJ whole genome shotgun (WGS) entry which is preliminary data.</text>
</comment>
<sequence length="390" mass="43912">MMMFAKCSVFIATSLDGFIARDNGSIDWLTKANELVPPGEDGGYKEFISTVDGLIMGRHSFEKVLSFDPWPYGELPVIVMSSKPIEIPTHLKYVSASSEAPIELVKRLTDEGFKHLYIDGGITVQNFIAANLIHELTITIAPVLLGSGRSLFGHLTQDIELEHLETKCIGGGFVQLKYRTNPSTQKRNKNNVYLIYDEISEWFDSHRNKELKMEQSYLELLQNKLPSKGKILDVGCGTGEPMAQFLIKQGYEVTGIDASHKMIEQCKKRFPNAKWLLADMRTLDLQEKFDAVIAWHSFFHLPHDDQRKTLKSLASLVEQNGLLIFTSGPGYGEVWGDNGGYDLYHASLSSEEYTQILLECHFKVLVHNIRDPECGEATVWVAQKNHICPG</sequence>
<name>A0AAP3HGN5_LEGPN</name>
<dbReference type="SUPFAM" id="SSF53597">
    <property type="entry name" value="Dihydrofolate reductase-like"/>
    <property type="match status" value="1"/>
</dbReference>
<dbReference type="Gene3D" id="3.40.430.10">
    <property type="entry name" value="Dihydrofolate Reductase, subunit A"/>
    <property type="match status" value="1"/>
</dbReference>
<gene>
    <name evidence="3" type="ORF">O6C86_17270</name>
</gene>
<keyword evidence="3" id="KW-0808">Transferase</keyword>
<dbReference type="InterPro" id="IPR041698">
    <property type="entry name" value="Methyltransf_25"/>
</dbReference>
<dbReference type="InterPro" id="IPR002734">
    <property type="entry name" value="RibDG_C"/>
</dbReference>
<dbReference type="SUPFAM" id="SSF53335">
    <property type="entry name" value="S-adenosyl-L-methionine-dependent methyltransferases"/>
    <property type="match status" value="1"/>
</dbReference>
<protein>
    <submittedName>
        <fullName evidence="3">Methyltransferase domain-containing protein</fullName>
    </submittedName>
</protein>
<dbReference type="Pfam" id="PF13649">
    <property type="entry name" value="Methyltransf_25"/>
    <property type="match status" value="1"/>
</dbReference>
<dbReference type="RefSeq" id="WP_011212536.1">
    <property type="nucleotide sequence ID" value="NZ_BBUJ01000014.1"/>
</dbReference>
<evidence type="ECO:0000313" key="3">
    <source>
        <dbReference type="EMBL" id="MCZ4720954.1"/>
    </source>
</evidence>
<accession>A0AAP3HGN5</accession>
<evidence type="ECO:0000259" key="1">
    <source>
        <dbReference type="Pfam" id="PF01872"/>
    </source>
</evidence>
<proteinExistence type="predicted"/>
<feature type="domain" description="Bacterial bifunctional deaminase-reductase C-terminal" evidence="1">
    <location>
        <begin position="9"/>
        <end position="172"/>
    </location>
</feature>
<dbReference type="CDD" id="cd02440">
    <property type="entry name" value="AdoMet_MTases"/>
    <property type="match status" value="1"/>
</dbReference>
<dbReference type="InterPro" id="IPR024072">
    <property type="entry name" value="DHFR-like_dom_sf"/>
</dbReference>
<dbReference type="AlphaFoldDB" id="A0AAP3HGN5"/>
<dbReference type="EMBL" id="JAPXIC010000102">
    <property type="protein sequence ID" value="MCZ4720954.1"/>
    <property type="molecule type" value="Genomic_DNA"/>
</dbReference>
<dbReference type="GO" id="GO:0032259">
    <property type="term" value="P:methylation"/>
    <property type="evidence" value="ECO:0007669"/>
    <property type="project" value="UniProtKB-KW"/>
</dbReference>
<dbReference type="InterPro" id="IPR029063">
    <property type="entry name" value="SAM-dependent_MTases_sf"/>
</dbReference>
<dbReference type="Gene3D" id="3.40.50.150">
    <property type="entry name" value="Vaccinia Virus protein VP39"/>
    <property type="match status" value="1"/>
</dbReference>
<organism evidence="3 4">
    <name type="scientific">Legionella pneumophila</name>
    <dbReference type="NCBI Taxonomy" id="446"/>
    <lineage>
        <taxon>Bacteria</taxon>
        <taxon>Pseudomonadati</taxon>
        <taxon>Pseudomonadota</taxon>
        <taxon>Gammaproteobacteria</taxon>
        <taxon>Legionellales</taxon>
        <taxon>Legionellaceae</taxon>
        <taxon>Legionella</taxon>
    </lineage>
</organism>
<keyword evidence="3" id="KW-0489">Methyltransferase</keyword>
<reference evidence="3" key="1">
    <citation type="submission" date="2022-12" db="EMBL/GenBank/DDBJ databases">
        <title>Comparative genomics of Legionella pneumophila isolates from the West Bank and Germany support molecular epidemiology of Legionnaires disease.</title>
        <authorList>
            <person name="Zayed A.R."/>
            <person name="Bitar D.M."/>
            <person name="Steinert M."/>
            <person name="Lueck C."/>
            <person name="Brettar I."/>
            <person name="Hoefle M.G."/>
            <person name="Bunk B."/>
        </authorList>
    </citation>
    <scope>NUCLEOTIDE SEQUENCE</scope>
    <source>
        <strain evidence="3">H23</strain>
    </source>
</reference>
<dbReference type="Pfam" id="PF01872">
    <property type="entry name" value="RibD_C"/>
    <property type="match status" value="1"/>
</dbReference>
<evidence type="ECO:0000313" key="4">
    <source>
        <dbReference type="Proteomes" id="UP001071279"/>
    </source>
</evidence>
<evidence type="ECO:0000259" key="2">
    <source>
        <dbReference type="Pfam" id="PF13649"/>
    </source>
</evidence>
<dbReference type="PANTHER" id="PTHR38011:SF11">
    <property type="entry name" value="2,5-DIAMINO-6-RIBOSYLAMINO-4(3H)-PYRIMIDINONE 5'-PHOSPHATE REDUCTASE"/>
    <property type="match status" value="1"/>
</dbReference>
<dbReference type="InterPro" id="IPR050765">
    <property type="entry name" value="Riboflavin_Biosynth_HTPR"/>
</dbReference>
<dbReference type="Proteomes" id="UP001071279">
    <property type="component" value="Unassembled WGS sequence"/>
</dbReference>